<accession>A0A4R6YV79</accession>
<name>A0A4R6YV79_9GAMM</name>
<proteinExistence type="predicted"/>
<keyword evidence="2" id="KW-1185">Reference proteome</keyword>
<dbReference type="AlphaFoldDB" id="A0A4R6YV79"/>
<evidence type="ECO:0000313" key="2">
    <source>
        <dbReference type="Proteomes" id="UP000295293"/>
    </source>
</evidence>
<gene>
    <name evidence="1" type="ORF">DFR29_108152</name>
</gene>
<reference evidence="1 2" key="1">
    <citation type="submission" date="2019-03" db="EMBL/GenBank/DDBJ databases">
        <title>Genomic Encyclopedia of Type Strains, Phase IV (KMG-IV): sequencing the most valuable type-strain genomes for metagenomic binning, comparative biology and taxonomic classification.</title>
        <authorList>
            <person name="Goeker M."/>
        </authorList>
    </citation>
    <scope>NUCLEOTIDE SEQUENCE [LARGE SCALE GENOMIC DNA]</scope>
    <source>
        <strain evidence="1 2">DSM 21667</strain>
    </source>
</reference>
<evidence type="ECO:0000313" key="1">
    <source>
        <dbReference type="EMBL" id="TDR42567.1"/>
    </source>
</evidence>
<comment type="caution">
    <text evidence="1">The sequence shown here is derived from an EMBL/GenBank/DDBJ whole genome shotgun (WGS) entry which is preliminary data.</text>
</comment>
<dbReference type="OrthoDB" id="6064725at2"/>
<dbReference type="RefSeq" id="WP_133819385.1">
    <property type="nucleotide sequence ID" value="NZ_SNZH01000008.1"/>
</dbReference>
<sequence length="221" mass="25960">MSPRLTRGEYWLLAKAVEHNLPLWILKLPEGPPWNNNTIDEVMNCCGHGMGRPELERTLKRLVDRGWARLSRVFGNADECIPADRATFQFAFASKVELRQTVHLLLTPQGGAAWEQFARPSWADYISDEYDFGEDKVHQRCVVATDQVRLKRYLQAVREEDEVEPGSEVYAETADWQPIYWKPPFAGVECRFRYRDREQPITTHYTHQASQRLRKHWCEWL</sequence>
<dbReference type="Proteomes" id="UP000295293">
    <property type="component" value="Unassembled WGS sequence"/>
</dbReference>
<dbReference type="EMBL" id="SNZH01000008">
    <property type="protein sequence ID" value="TDR42567.1"/>
    <property type="molecule type" value="Genomic_DNA"/>
</dbReference>
<organism evidence="1 2">
    <name type="scientific">Tahibacter aquaticus</name>
    <dbReference type="NCBI Taxonomy" id="520092"/>
    <lineage>
        <taxon>Bacteria</taxon>
        <taxon>Pseudomonadati</taxon>
        <taxon>Pseudomonadota</taxon>
        <taxon>Gammaproteobacteria</taxon>
        <taxon>Lysobacterales</taxon>
        <taxon>Rhodanobacteraceae</taxon>
        <taxon>Tahibacter</taxon>
    </lineage>
</organism>
<protein>
    <submittedName>
        <fullName evidence="1">Uncharacterized protein</fullName>
    </submittedName>
</protein>